<dbReference type="Proteomes" id="UP000558284">
    <property type="component" value="Unassembled WGS sequence"/>
</dbReference>
<reference evidence="2 3" key="1">
    <citation type="submission" date="2020-07" db="EMBL/GenBank/DDBJ databases">
        <title>Definition of the novel symbiovar canariense within Mesorhizobium novociceri, a new species of genus Mesorhizobium nodulating Cicer canariense in the Caldera de Taburiente National Park (La Palma, Canary Islands).</title>
        <authorList>
            <person name="Leon-Barrios M."/>
            <person name="Perez-Yepez J."/>
            <person name="Flores-Felix J.D."/>
            <person name="Ramirez-Baena M.H."/>
            <person name="Pulido-Suarez L."/>
            <person name="Igual J.M."/>
            <person name="Velazquez E."/>
            <person name="Peix A."/>
        </authorList>
    </citation>
    <scope>NUCLEOTIDE SEQUENCE [LARGE SCALE GENOMIC DNA]</scope>
    <source>
        <strain evidence="2 3">CCANP35</strain>
    </source>
</reference>
<protein>
    <submittedName>
        <fullName evidence="2">Uncharacterized protein</fullName>
    </submittedName>
</protein>
<feature type="region of interest" description="Disordered" evidence="1">
    <location>
        <begin position="1"/>
        <end position="28"/>
    </location>
</feature>
<comment type="caution">
    <text evidence="2">The sequence shown here is derived from an EMBL/GenBank/DDBJ whole genome shotgun (WGS) entry which is preliminary data.</text>
</comment>
<evidence type="ECO:0000313" key="3">
    <source>
        <dbReference type="Proteomes" id="UP000558284"/>
    </source>
</evidence>
<evidence type="ECO:0000256" key="1">
    <source>
        <dbReference type="SAM" id="MobiDB-lite"/>
    </source>
</evidence>
<keyword evidence="3" id="KW-1185">Reference proteome</keyword>
<dbReference type="RefSeq" id="WP_181060731.1">
    <property type="nucleotide sequence ID" value="NZ_JACDTY010000016.1"/>
</dbReference>
<dbReference type="AlphaFoldDB" id="A0A838BBR5"/>
<dbReference type="EMBL" id="JACDTY010000016">
    <property type="protein sequence ID" value="MBA1143723.1"/>
    <property type="molecule type" value="Genomic_DNA"/>
</dbReference>
<evidence type="ECO:0000313" key="2">
    <source>
        <dbReference type="EMBL" id="MBA1143723.1"/>
    </source>
</evidence>
<accession>A0A838BBR5</accession>
<name>A0A838BBR5_9HYPH</name>
<gene>
    <name evidence="2" type="ORF">H0241_26220</name>
</gene>
<sequence>MMVIAEFSSIDGPKEPLPGPLRRGADAGRRNPSFAAVYAKQGSERQDIVRFLPGFQPKGLGQNISVADASLLDRLK</sequence>
<organism evidence="2 3">
    <name type="scientific">Mesorhizobium neociceri</name>
    <dbReference type="NCBI Taxonomy" id="1307853"/>
    <lineage>
        <taxon>Bacteria</taxon>
        <taxon>Pseudomonadati</taxon>
        <taxon>Pseudomonadota</taxon>
        <taxon>Alphaproteobacteria</taxon>
        <taxon>Hyphomicrobiales</taxon>
        <taxon>Phyllobacteriaceae</taxon>
        <taxon>Mesorhizobium</taxon>
    </lineage>
</organism>
<proteinExistence type="predicted"/>